<protein>
    <submittedName>
        <fullName evidence="2">Uncharacterized protein</fullName>
    </submittedName>
</protein>
<evidence type="ECO:0000313" key="2">
    <source>
        <dbReference type="EMBL" id="JAD14581.1"/>
    </source>
</evidence>
<sequence length="194" mass="19980">MAGTYRLATCLPAMAAPARTPPTAPATAADHGRLAARKSAPVPSPAATLLIQSSRSRAATMALSISAYISPMTPSLLPMRRPELPQALRTRLARILAVSPGSAPAEAERGAPHRAQQVPDARVEGKVLAPRAALHRGLLLEQELRRGGEVVECLVGDVEVLVRVVQPAAGGGGVGAVVGSRWEQPRVGHVGGAG</sequence>
<proteinExistence type="predicted"/>
<feature type="region of interest" description="Disordered" evidence="1">
    <location>
        <begin position="101"/>
        <end position="120"/>
    </location>
</feature>
<organism evidence="2">
    <name type="scientific">Arundo donax</name>
    <name type="common">Giant reed</name>
    <name type="synonym">Donax arundinaceus</name>
    <dbReference type="NCBI Taxonomy" id="35708"/>
    <lineage>
        <taxon>Eukaryota</taxon>
        <taxon>Viridiplantae</taxon>
        <taxon>Streptophyta</taxon>
        <taxon>Embryophyta</taxon>
        <taxon>Tracheophyta</taxon>
        <taxon>Spermatophyta</taxon>
        <taxon>Magnoliopsida</taxon>
        <taxon>Liliopsida</taxon>
        <taxon>Poales</taxon>
        <taxon>Poaceae</taxon>
        <taxon>PACMAD clade</taxon>
        <taxon>Arundinoideae</taxon>
        <taxon>Arundineae</taxon>
        <taxon>Arundo</taxon>
    </lineage>
</organism>
<evidence type="ECO:0000256" key="1">
    <source>
        <dbReference type="SAM" id="MobiDB-lite"/>
    </source>
</evidence>
<feature type="region of interest" description="Disordered" evidence="1">
    <location>
        <begin position="16"/>
        <end position="40"/>
    </location>
</feature>
<accession>A0A0A8XN51</accession>
<reference evidence="2" key="2">
    <citation type="journal article" date="2015" name="Data Brief">
        <title>Shoot transcriptome of the giant reed, Arundo donax.</title>
        <authorList>
            <person name="Barrero R.A."/>
            <person name="Guerrero F.D."/>
            <person name="Moolhuijzen P."/>
            <person name="Goolsby J.A."/>
            <person name="Tidwell J."/>
            <person name="Bellgard S.E."/>
            <person name="Bellgard M.I."/>
        </authorList>
    </citation>
    <scope>NUCLEOTIDE SEQUENCE</scope>
    <source>
        <tissue evidence="2">Shoot tissue taken approximately 20 cm above the soil surface</tissue>
    </source>
</reference>
<dbReference type="EMBL" id="GBRH01283314">
    <property type="protein sequence ID" value="JAD14581.1"/>
    <property type="molecule type" value="Transcribed_RNA"/>
</dbReference>
<reference evidence="2" key="1">
    <citation type="submission" date="2014-09" db="EMBL/GenBank/DDBJ databases">
        <authorList>
            <person name="Magalhaes I.L.F."/>
            <person name="Oliveira U."/>
            <person name="Santos F.R."/>
            <person name="Vidigal T.H.D.A."/>
            <person name="Brescovit A.D."/>
            <person name="Santos A.J."/>
        </authorList>
    </citation>
    <scope>NUCLEOTIDE SEQUENCE</scope>
    <source>
        <tissue evidence="2">Shoot tissue taken approximately 20 cm above the soil surface</tissue>
    </source>
</reference>
<name>A0A0A8XN51_ARUDO</name>
<dbReference type="AlphaFoldDB" id="A0A0A8XN51"/>